<evidence type="ECO:0000313" key="4">
    <source>
        <dbReference type="Proteomes" id="UP000593567"/>
    </source>
</evidence>
<dbReference type="SUPFAM" id="SSF48371">
    <property type="entry name" value="ARM repeat"/>
    <property type="match status" value="1"/>
</dbReference>
<reference evidence="3" key="1">
    <citation type="submission" date="2020-06" db="EMBL/GenBank/DDBJ databases">
        <title>Draft genome of Bugula neritina, a colonial animal packing powerful symbionts and potential medicines.</title>
        <authorList>
            <person name="Rayko M."/>
        </authorList>
    </citation>
    <scope>NUCLEOTIDE SEQUENCE [LARGE SCALE GENOMIC DNA]</scope>
    <source>
        <strain evidence="3">Kwan_BN1</strain>
    </source>
</reference>
<dbReference type="PANTHER" id="PTHR16216">
    <property type="entry name" value="DYNEIN ASSEMBLY FACTOR 5, AXONEMAL"/>
    <property type="match status" value="1"/>
</dbReference>
<gene>
    <name evidence="3" type="ORF">EB796_018946</name>
</gene>
<evidence type="ECO:0000256" key="1">
    <source>
        <dbReference type="PROSITE-ProRule" id="PRU00103"/>
    </source>
</evidence>
<comment type="caution">
    <text evidence="3">The sequence shown here is derived from an EMBL/GenBank/DDBJ whole genome shotgun (WGS) entry which is preliminary data.</text>
</comment>
<dbReference type="AlphaFoldDB" id="A0A7J7JBJ3"/>
<dbReference type="InterPro" id="IPR016024">
    <property type="entry name" value="ARM-type_fold"/>
</dbReference>
<dbReference type="Gene3D" id="1.25.10.10">
    <property type="entry name" value="Leucine-rich Repeat Variant"/>
    <property type="match status" value="2"/>
</dbReference>
<proteinExistence type="predicted"/>
<evidence type="ECO:0000259" key="2">
    <source>
        <dbReference type="Pfam" id="PF25780"/>
    </source>
</evidence>
<sequence>MDELTNLLDQLSSSKKLDRDRGLTAFLKWVESLDPVSFTSLTSILESEVDKVKKVTRSTELIDGDLIILASGKVIMLFLQSSSYKPKLLTKAYDSVLLLNFNHLTGYGCPSLEYRIFCEMVKDFCIASLTHTEYRVRIAAGECLGGLCMKFGSSIYVDIKDIILSGIRDNLERDMAKDESHNIYLEEAGQIDGNASPRTSTLMMAERMANFDEHTKKIFHDTAGWKNLETFMKCLQSVIDGCGVHFNKQINQELLDLIFTALTHTNRFVRETGYQVCGSLVSCNSQALGSEEKPDKLADSILIFGMQFAKHLASGLADNWSQVRLASSQATRQFLAALDAESMSQYMPLLLPRMCLNRYYVAEGVRIYSQETWRKMAGDDGKLLVQKYIKPTVEFYISQSEADNHAVREAACSCIAELGSKIDKECVRPYVPSLLGTLKVCFEDDSWPVRDAACMASGNFIYCFPEEAKPYLEQLKPLFFENLKDNIPSVRSGAAHSLANVTKVYENELAAELLKLIEDSLKAVENQKANTDKYGGLEKGPATYSVVKQARDNDADLHTNNTMYSCGSLAPKMGRGGSKDKGGCMHSTFRRQAEPWEVAEGCAHLMSELSVIQTLHQPISALLPLLAAAVSHREYTQHVVLLETLCKIVRYSNINIYLICMLSVGFDQNLNA</sequence>
<dbReference type="Pfam" id="PF25780">
    <property type="entry name" value="TPR_IPO5"/>
    <property type="match status" value="1"/>
</dbReference>
<accession>A0A7J7JBJ3</accession>
<dbReference type="OrthoDB" id="414039at2759"/>
<organism evidence="3 4">
    <name type="scientific">Bugula neritina</name>
    <name type="common">Brown bryozoan</name>
    <name type="synonym">Sertularia neritina</name>
    <dbReference type="NCBI Taxonomy" id="10212"/>
    <lineage>
        <taxon>Eukaryota</taxon>
        <taxon>Metazoa</taxon>
        <taxon>Spiralia</taxon>
        <taxon>Lophotrochozoa</taxon>
        <taxon>Bryozoa</taxon>
        <taxon>Gymnolaemata</taxon>
        <taxon>Cheilostomatida</taxon>
        <taxon>Flustrina</taxon>
        <taxon>Buguloidea</taxon>
        <taxon>Bugulidae</taxon>
        <taxon>Bugula</taxon>
    </lineage>
</organism>
<name>A0A7J7JBJ3_BUGNE</name>
<dbReference type="PROSITE" id="PS50077">
    <property type="entry name" value="HEAT_REPEAT"/>
    <property type="match status" value="1"/>
</dbReference>
<dbReference type="EMBL" id="VXIV02002811">
    <property type="protein sequence ID" value="KAF6022738.1"/>
    <property type="molecule type" value="Genomic_DNA"/>
</dbReference>
<keyword evidence="4" id="KW-1185">Reference proteome</keyword>
<dbReference type="InterPro" id="IPR057672">
    <property type="entry name" value="TPR_IPO4/5"/>
</dbReference>
<dbReference type="InterPro" id="IPR052623">
    <property type="entry name" value="DAAF5"/>
</dbReference>
<dbReference type="PANTHER" id="PTHR16216:SF2">
    <property type="entry name" value="DYNEIN AXONEMAL ASSEMBLY FACTOR 5"/>
    <property type="match status" value="1"/>
</dbReference>
<dbReference type="Proteomes" id="UP000593567">
    <property type="component" value="Unassembled WGS sequence"/>
</dbReference>
<feature type="domain" description="IPO4/5-like TPR repeats" evidence="2">
    <location>
        <begin position="404"/>
        <end position="531"/>
    </location>
</feature>
<dbReference type="InterPro" id="IPR011989">
    <property type="entry name" value="ARM-like"/>
</dbReference>
<feature type="repeat" description="HEAT" evidence="1">
    <location>
        <begin position="475"/>
        <end position="513"/>
    </location>
</feature>
<evidence type="ECO:0000313" key="3">
    <source>
        <dbReference type="EMBL" id="KAF6022738.1"/>
    </source>
</evidence>
<protein>
    <recommendedName>
        <fullName evidence="2">IPO4/5-like TPR repeats domain-containing protein</fullName>
    </recommendedName>
</protein>
<dbReference type="InterPro" id="IPR021133">
    <property type="entry name" value="HEAT_type_2"/>
</dbReference>